<evidence type="ECO:0000313" key="5">
    <source>
        <dbReference type="EMBL" id="KGQ05298.1"/>
    </source>
</evidence>
<comment type="caution">
    <text evidence="5">The sequence shown here is derived from an EMBL/GenBank/DDBJ whole genome shotgun (WGS) entry which is preliminary data.</text>
</comment>
<evidence type="ECO:0000313" key="6">
    <source>
        <dbReference type="Proteomes" id="UP000030106"/>
    </source>
</evidence>
<feature type="region of interest" description="Disordered" evidence="4">
    <location>
        <begin position="61"/>
        <end position="229"/>
    </location>
</feature>
<dbReference type="AlphaFoldDB" id="A0A0A2VCN4"/>
<dbReference type="OrthoDB" id="8436363at2759"/>
<evidence type="ECO:0000256" key="1">
    <source>
        <dbReference type="ARBA" id="ARBA00022468"/>
    </source>
</evidence>
<reference evidence="5 6" key="1">
    <citation type="submission" date="2012-10" db="EMBL/GenBank/DDBJ databases">
        <title>Genome sequencing and analysis of entomopathogenic fungi Beauveria bassiana D1-5.</title>
        <authorList>
            <person name="Li Q."/>
            <person name="Wang L."/>
            <person name="Zhang Z."/>
            <person name="Wang Q."/>
            <person name="Ren J."/>
            <person name="Wang M."/>
            <person name="Xu W."/>
            <person name="Wang J."/>
            <person name="Lu Y."/>
            <person name="Du Q."/>
            <person name="Sun Z."/>
        </authorList>
    </citation>
    <scope>NUCLEOTIDE SEQUENCE [LARGE SCALE GENOMIC DNA]</scope>
    <source>
        <strain evidence="5 6">D1-5</strain>
    </source>
</reference>
<dbReference type="GO" id="GO:0005096">
    <property type="term" value="F:GTPase activator activity"/>
    <property type="evidence" value="ECO:0007669"/>
    <property type="project" value="UniProtKB-KW"/>
</dbReference>
<sequence length="1233" mass="133966">MEQVHGVDVSWMTPGSSKGMSTTSSARPLNSLPGRFSTFVTTTWINRRRTALCNDCANLLSTDKLNKSSPPKATTTQPRQIPTASNGTPSHQTNDSKSGVEANGQLSTSLNGGSSITKRLSRSGSVDKQLGPNGTPPGRRNTWFSNISAKFSSSSPSANGPQLATEPTPSHHHTGLLQRSTSHEDQPPSPQASDPPVPKISPSRNAVLQHGAKPEGSGPYTPAPPRSGQAGILSVFRRLSSSSSVNGATHNRLAHGLVQRTVLNKDKHRERCPIGELKAAKLRRVAFCVDVEIAPMPKYADGEVPTQPIDKTLKKKIGERGEGEALKSDSAVMKEENLDDGKSTQASEVKASGPAKGAGEETGAMANNAIDEKSSGENDSAEADTPAAEKEPSRKKEKKKRSEEERKARKEKRRKLAEDNGSIPVEIHYDSSDSLGSTSSGTPNTSSLPTINPARIYRRCCQLRETPILKKITEQLTDPINFSLGVLSKLDLTGYWLQLADLVTLGDYLAVVPVREVLLENIGLTDEGLRVILAGLLAAKPPTLSRRKPKHEQEPQGGVVERLVLKNNKLGPDGWKHLSLFIYLCKSIKSLDLAHIPFPRQALSQVGATLPNGQHIPRSIADIFATSLGDRLAGPTLEMINMGETEPSMEQLGVILDGMMKCKVKRLGLAHNYLDEQGIMHVTRYISSGIVEGLDLAGNDLRGHEERIASALEANVSLWALSLAGCELGPSSLSKILPVMASIPDLRFVDLSHNRELFQTRPSAVGLLRRYLPKCSGLKRIHLSDVSMNPEQAIALVEVLPEIQQLAHIKLLENEELVKLAHAKSEEAQEEACALYASLMAAARVSKSIIAIDIDVPHDEAGEIVKAMAKQVVAYCLRNMERIPDTGIGAAMAATLSETNGTDESKPAVYSDVIMHLVGHDVMQESDEEDNSSAPDEDYVIGGTGVVKALKCCLENRGDESQRQSGEYIREAEPDASLATRKLPTGGKAKDMSKHLLAGARKIRLRLQPALIKAKANPDDEMTLRKLTFLDETLQGIIKRFEDEYPDTREVVELSITDPKRDRSGSAETVNGPAVAEEAVVSDGEDDGEIRAQRLSRSNSTLSKVLAEEEGRVHRAGHRFRVGIVSQMQMRDLMAAIDDIGADPRHVRMLTELAEDVGGGFWDEVQTKGVIQAYRDNRESLLTTMKRNDPDGAHWERFVESQKKALANRTVPSEQEKSLREAARAADESAIAD</sequence>
<dbReference type="PANTHER" id="PTHR24113:SF12">
    <property type="entry name" value="RAN GTPASE-ACTIVATING PROTEIN 1"/>
    <property type="match status" value="1"/>
</dbReference>
<organism evidence="5 6">
    <name type="scientific">Beauveria bassiana D1-5</name>
    <dbReference type="NCBI Taxonomy" id="1245745"/>
    <lineage>
        <taxon>Eukaryota</taxon>
        <taxon>Fungi</taxon>
        <taxon>Dikarya</taxon>
        <taxon>Ascomycota</taxon>
        <taxon>Pezizomycotina</taxon>
        <taxon>Sordariomycetes</taxon>
        <taxon>Hypocreomycetidae</taxon>
        <taxon>Hypocreales</taxon>
        <taxon>Cordycipitaceae</taxon>
        <taxon>Beauveria</taxon>
    </lineage>
</organism>
<dbReference type="Gene3D" id="3.80.10.10">
    <property type="entry name" value="Ribonuclease Inhibitor"/>
    <property type="match status" value="2"/>
</dbReference>
<feature type="compositionally biased region" description="Basic and acidic residues" evidence="4">
    <location>
        <begin position="316"/>
        <end position="342"/>
    </location>
</feature>
<feature type="region of interest" description="Disordered" evidence="4">
    <location>
        <begin position="1"/>
        <end position="29"/>
    </location>
</feature>
<name>A0A0A2VCN4_BEABA</name>
<dbReference type="PANTHER" id="PTHR24113">
    <property type="entry name" value="RAN GTPASE-ACTIVATING PROTEIN 1"/>
    <property type="match status" value="1"/>
</dbReference>
<evidence type="ECO:0000256" key="3">
    <source>
        <dbReference type="ARBA" id="ARBA00022737"/>
    </source>
</evidence>
<dbReference type="SUPFAM" id="SSF52047">
    <property type="entry name" value="RNI-like"/>
    <property type="match status" value="1"/>
</dbReference>
<feature type="region of interest" description="Disordered" evidence="4">
    <location>
        <begin position="303"/>
        <end position="451"/>
    </location>
</feature>
<dbReference type="EMBL" id="ANFO01000961">
    <property type="protein sequence ID" value="KGQ05298.1"/>
    <property type="molecule type" value="Genomic_DNA"/>
</dbReference>
<feature type="compositionally biased region" description="Pro residues" evidence="4">
    <location>
        <begin position="187"/>
        <end position="199"/>
    </location>
</feature>
<feature type="compositionally biased region" description="Low complexity" evidence="4">
    <location>
        <begin position="145"/>
        <end position="157"/>
    </location>
</feature>
<keyword evidence="1" id="KW-0343">GTPase activation</keyword>
<gene>
    <name evidence="5" type="ORF">BBAD15_g9457</name>
</gene>
<feature type="compositionally biased region" description="Low complexity" evidence="4">
    <location>
        <begin position="432"/>
        <end position="450"/>
    </location>
</feature>
<feature type="compositionally biased region" description="Polar residues" evidence="4">
    <location>
        <begin position="61"/>
        <end position="97"/>
    </location>
</feature>
<dbReference type="InterPro" id="IPR032675">
    <property type="entry name" value="LRR_dom_sf"/>
</dbReference>
<dbReference type="InterPro" id="IPR027038">
    <property type="entry name" value="RanGap"/>
</dbReference>
<dbReference type="GO" id="GO:0006913">
    <property type="term" value="P:nucleocytoplasmic transport"/>
    <property type="evidence" value="ECO:0007669"/>
    <property type="project" value="TreeGrafter"/>
</dbReference>
<dbReference type="STRING" id="1245745.A0A0A2VCN4"/>
<dbReference type="GO" id="GO:0048471">
    <property type="term" value="C:perinuclear region of cytoplasm"/>
    <property type="evidence" value="ECO:0007669"/>
    <property type="project" value="TreeGrafter"/>
</dbReference>
<dbReference type="GO" id="GO:0005829">
    <property type="term" value="C:cytosol"/>
    <property type="evidence" value="ECO:0007669"/>
    <property type="project" value="TreeGrafter"/>
</dbReference>
<keyword evidence="2" id="KW-0433">Leucine-rich repeat</keyword>
<dbReference type="GO" id="GO:0005634">
    <property type="term" value="C:nucleus"/>
    <property type="evidence" value="ECO:0007669"/>
    <property type="project" value="TreeGrafter"/>
</dbReference>
<dbReference type="eggNOG" id="ENOG502QYHN">
    <property type="taxonomic scope" value="Eukaryota"/>
</dbReference>
<feature type="compositionally biased region" description="Basic and acidic residues" evidence="4">
    <location>
        <begin position="387"/>
        <end position="408"/>
    </location>
</feature>
<protein>
    <submittedName>
        <fullName evidence="5">MAP protein 1</fullName>
    </submittedName>
</protein>
<evidence type="ECO:0000256" key="4">
    <source>
        <dbReference type="SAM" id="MobiDB-lite"/>
    </source>
</evidence>
<accession>A0A0A2VCN4</accession>
<feature type="compositionally biased region" description="Basic and acidic residues" evidence="4">
    <location>
        <begin position="1214"/>
        <end position="1227"/>
    </location>
</feature>
<feature type="region of interest" description="Disordered" evidence="4">
    <location>
        <begin position="1205"/>
        <end position="1233"/>
    </location>
</feature>
<feature type="compositionally biased region" description="Polar residues" evidence="4">
    <location>
        <begin position="13"/>
        <end position="28"/>
    </location>
</feature>
<feature type="compositionally biased region" description="Polar residues" evidence="4">
    <location>
        <begin position="158"/>
        <end position="168"/>
    </location>
</feature>
<dbReference type="Proteomes" id="UP000030106">
    <property type="component" value="Unassembled WGS sequence"/>
</dbReference>
<dbReference type="HOGENOM" id="CLU_004016_0_0_1"/>
<proteinExistence type="predicted"/>
<evidence type="ECO:0000256" key="2">
    <source>
        <dbReference type="ARBA" id="ARBA00022614"/>
    </source>
</evidence>
<feature type="compositionally biased region" description="Polar residues" evidence="4">
    <location>
        <begin position="104"/>
        <end position="126"/>
    </location>
</feature>
<dbReference type="GO" id="GO:0031267">
    <property type="term" value="F:small GTPase binding"/>
    <property type="evidence" value="ECO:0007669"/>
    <property type="project" value="TreeGrafter"/>
</dbReference>
<keyword evidence="3" id="KW-0677">Repeat</keyword>